<protein>
    <recommendedName>
        <fullName evidence="1">Helitron helicase-like domain-containing protein</fullName>
    </recommendedName>
</protein>
<dbReference type="Pfam" id="PF14214">
    <property type="entry name" value="Helitron_like_N"/>
    <property type="match status" value="1"/>
</dbReference>
<dbReference type="Proteomes" id="UP000779574">
    <property type="component" value="Unassembled WGS sequence"/>
</dbReference>
<feature type="domain" description="Helitron helicase-like" evidence="1">
    <location>
        <begin position="3"/>
        <end position="92"/>
    </location>
</feature>
<evidence type="ECO:0000313" key="2">
    <source>
        <dbReference type="EMBL" id="KAG9682167.1"/>
    </source>
</evidence>
<reference evidence="2" key="1">
    <citation type="journal article" date="2021" name="J Fungi (Basel)">
        <title>Virulence traits and population genomics of the black yeast Aureobasidium melanogenum.</title>
        <authorList>
            <person name="Cernosa A."/>
            <person name="Sun X."/>
            <person name="Gostincar C."/>
            <person name="Fang C."/>
            <person name="Gunde-Cimerman N."/>
            <person name="Song Z."/>
        </authorList>
    </citation>
    <scope>NUCLEOTIDE SEQUENCE</scope>
    <source>
        <strain evidence="2">EXF-9911</strain>
    </source>
</reference>
<name>A0A9P8J2F6_AURME</name>
<sequence length="523" mass="59902">MAVGHLHIFLTLTANPLEWTALHSLLPGYEDSIDQDHLKTLISEDPDIVVEFFVERRELFFKHVVNPKFDVVDSWGRFEFQKDGGIHWHGVLWCRIAPDPRSVSSGIGRVRLAGFWNTHIVANLPVSDSAQPHPQVAKLNDLYGYPMELRGQAQVIQMRDGYRVHPARNNDRVVAYNRALLLTWFANIDIQVLTGLWWIIWYICKWLLEHEDILVELPIIIKAFEPNTNPLVIKIRSILEQLVGSKPFTRQEICHLLLDLPLATSTIEVIRVDTRADLNTHSRSSVLVKYLGRDNETLRHMDRTIAKARVPRYVPLPTGPDAVMWKVMLQHVFFNNPRDYLEGNGYPNWQDAQRACIQHGHTRPDYLPEITERVPVDPQSHNDWRNLARQLRQSEDTVKLGRRPIDAIDYSAMVGDIVGLDNTFWTRRVTNPRSNTAAASSLRADADRLLDPDQSQLYHDILDSMEKVFAGQDFQFLSQVDGGAGSGKTFVCQLIIDHVNQLAQTKNQPTPTHYSTNESSRFV</sequence>
<dbReference type="InterPro" id="IPR025476">
    <property type="entry name" value="Helitron_helicase-like"/>
</dbReference>
<dbReference type="AlphaFoldDB" id="A0A9P8J2F6"/>
<evidence type="ECO:0000259" key="1">
    <source>
        <dbReference type="Pfam" id="PF14214"/>
    </source>
</evidence>
<dbReference type="EMBL" id="JAHFXF010000814">
    <property type="protein sequence ID" value="KAG9682167.1"/>
    <property type="molecule type" value="Genomic_DNA"/>
</dbReference>
<evidence type="ECO:0000313" key="3">
    <source>
        <dbReference type="Proteomes" id="UP000779574"/>
    </source>
</evidence>
<feature type="non-terminal residue" evidence="2">
    <location>
        <position position="523"/>
    </location>
</feature>
<accession>A0A9P8J2F6</accession>
<gene>
    <name evidence="2" type="ORF">KCU76_g13986</name>
</gene>
<comment type="caution">
    <text evidence="2">The sequence shown here is derived from an EMBL/GenBank/DDBJ whole genome shotgun (WGS) entry which is preliminary data.</text>
</comment>
<proteinExistence type="predicted"/>
<reference evidence="2" key="2">
    <citation type="submission" date="2021-08" db="EMBL/GenBank/DDBJ databases">
        <authorList>
            <person name="Gostincar C."/>
            <person name="Sun X."/>
            <person name="Song Z."/>
            <person name="Gunde-Cimerman N."/>
        </authorList>
    </citation>
    <scope>NUCLEOTIDE SEQUENCE</scope>
    <source>
        <strain evidence="2">EXF-9911</strain>
    </source>
</reference>
<organism evidence="2 3">
    <name type="scientific">Aureobasidium melanogenum</name>
    <name type="common">Aureobasidium pullulans var. melanogenum</name>
    <dbReference type="NCBI Taxonomy" id="46634"/>
    <lineage>
        <taxon>Eukaryota</taxon>
        <taxon>Fungi</taxon>
        <taxon>Dikarya</taxon>
        <taxon>Ascomycota</taxon>
        <taxon>Pezizomycotina</taxon>
        <taxon>Dothideomycetes</taxon>
        <taxon>Dothideomycetidae</taxon>
        <taxon>Dothideales</taxon>
        <taxon>Saccotheciaceae</taxon>
        <taxon>Aureobasidium</taxon>
    </lineage>
</organism>